<dbReference type="EMBL" id="HE663493">
    <property type="protein sequence ID" value="CCG07533.1"/>
    <property type="molecule type" value="Genomic_DNA"/>
</dbReference>
<dbReference type="Pfam" id="PF03981">
    <property type="entry name" value="Ubiq_cyt_C_chap"/>
    <property type="match status" value="1"/>
</dbReference>
<dbReference type="InterPro" id="IPR021150">
    <property type="entry name" value="Ubiq_cyt_c_chap"/>
</dbReference>
<protein>
    <submittedName>
        <fullName evidence="4">Ubiquinol-cytochrome C chaperone</fullName>
    </submittedName>
</protein>
<name>H6SRK4_PARPM</name>
<accession>H6SRK4</accession>
<comment type="similarity">
    <text evidence="2">Belongs to the UPF0174 family.</text>
</comment>
<evidence type="ECO:0000259" key="3">
    <source>
        <dbReference type="Pfam" id="PF03981"/>
    </source>
</evidence>
<dbReference type="AlphaFoldDB" id="H6SRK4"/>
<dbReference type="OrthoDB" id="7158889at2"/>
<comment type="similarity">
    <text evidence="1">Belongs to the CBP3 family.</text>
</comment>
<dbReference type="KEGG" id="rpm:RSPPHO_00907"/>
<keyword evidence="5" id="KW-1185">Reference proteome</keyword>
<dbReference type="PATRIC" id="fig|1150469.3.peg.1042"/>
<organism evidence="4 5">
    <name type="scientific">Pararhodospirillum photometricum DSM 122</name>
    <dbReference type="NCBI Taxonomy" id="1150469"/>
    <lineage>
        <taxon>Bacteria</taxon>
        <taxon>Pseudomonadati</taxon>
        <taxon>Pseudomonadota</taxon>
        <taxon>Alphaproteobacteria</taxon>
        <taxon>Rhodospirillales</taxon>
        <taxon>Rhodospirillaceae</taxon>
        <taxon>Pararhodospirillum</taxon>
    </lineage>
</organism>
<gene>
    <name evidence="4" type="ORF">RSPPHO_00907</name>
</gene>
<dbReference type="RefSeq" id="WP_014414173.1">
    <property type="nucleotide sequence ID" value="NC_017059.1"/>
</dbReference>
<dbReference type="HOGENOM" id="CLU_051390_5_1_5"/>
<dbReference type="Proteomes" id="UP000033220">
    <property type="component" value="Chromosome DSM 122"/>
</dbReference>
<evidence type="ECO:0000313" key="4">
    <source>
        <dbReference type="EMBL" id="CCG07533.1"/>
    </source>
</evidence>
<dbReference type="STRING" id="1150469.RSPPHO_00907"/>
<dbReference type="InterPro" id="IPR007129">
    <property type="entry name" value="Ubiqinol_cyt_c_chaperone_CPB3"/>
</dbReference>
<dbReference type="PANTHER" id="PTHR12184">
    <property type="entry name" value="UBIQUINOL-CYTOCHROME C REDUCTASE COMPLEX ASSEMBLY FACTOR 1 FAMILY MEMBER"/>
    <property type="match status" value="1"/>
</dbReference>
<dbReference type="eggNOG" id="COG5452">
    <property type="taxonomic scope" value="Bacteria"/>
</dbReference>
<sequence>MVFGVFRSRSPYQETARTLYGSVVAKARDVAFYNTLGVPDTLDGRYDMLVIHAALLLRRLSTVDPGQAPLRRAPAARLAQAVFDLMMRDMDSCLREIGVSDMKVGKEVKKMARAYFGRAYAYEAGWRDGTLEEAVRATLYRAVSPTPAQVAAMVAYMTREAEALAQQPEASFLAGTLAFGPVPALLDVQEGA</sequence>
<evidence type="ECO:0000256" key="1">
    <source>
        <dbReference type="ARBA" id="ARBA00006407"/>
    </source>
</evidence>
<evidence type="ECO:0000313" key="5">
    <source>
        <dbReference type="Proteomes" id="UP000033220"/>
    </source>
</evidence>
<evidence type="ECO:0000256" key="2">
    <source>
        <dbReference type="ARBA" id="ARBA00006436"/>
    </source>
</evidence>
<proteinExistence type="inferred from homology"/>
<feature type="domain" description="Ubiquinol-cytochrome c chaperone" evidence="3">
    <location>
        <begin position="35"/>
        <end position="179"/>
    </location>
</feature>
<dbReference type="PANTHER" id="PTHR12184:SF1">
    <property type="entry name" value="UBIQUINOL-CYTOCHROME-C REDUCTASE COMPLEX ASSEMBLY FACTOR 1"/>
    <property type="match status" value="1"/>
</dbReference>
<reference evidence="4 5" key="1">
    <citation type="submission" date="2012-02" db="EMBL/GenBank/DDBJ databases">
        <title>Shotgun genome sequence of Phaeospirillum photometricum DSM 122.</title>
        <authorList>
            <person name="Duquesne K."/>
            <person name="Sturgis J."/>
        </authorList>
    </citation>
    <scope>NUCLEOTIDE SEQUENCE [LARGE SCALE GENOMIC DNA]</scope>
    <source>
        <strain evidence="5">DSM122</strain>
    </source>
</reference>